<dbReference type="Proteomes" id="UP001163046">
    <property type="component" value="Unassembled WGS sequence"/>
</dbReference>
<name>A0A9X0CM06_9CNID</name>
<protein>
    <submittedName>
        <fullName evidence="2">Uncharacterized protein</fullName>
    </submittedName>
</protein>
<evidence type="ECO:0000313" key="2">
    <source>
        <dbReference type="EMBL" id="KAJ7363591.1"/>
    </source>
</evidence>
<proteinExistence type="predicted"/>
<keyword evidence="1" id="KW-0732">Signal</keyword>
<accession>A0A9X0CM06</accession>
<evidence type="ECO:0000256" key="1">
    <source>
        <dbReference type="SAM" id="SignalP"/>
    </source>
</evidence>
<reference evidence="2" key="1">
    <citation type="submission" date="2023-01" db="EMBL/GenBank/DDBJ databases">
        <title>Genome assembly of the deep-sea coral Lophelia pertusa.</title>
        <authorList>
            <person name="Herrera S."/>
            <person name="Cordes E."/>
        </authorList>
    </citation>
    <scope>NUCLEOTIDE SEQUENCE</scope>
    <source>
        <strain evidence="2">USNM1676648</strain>
        <tissue evidence="2">Polyp</tissue>
    </source>
</reference>
<feature type="chain" id="PRO_5040990707" evidence="1">
    <location>
        <begin position="23"/>
        <end position="151"/>
    </location>
</feature>
<dbReference type="OrthoDB" id="5977106at2759"/>
<keyword evidence="3" id="KW-1185">Reference proteome</keyword>
<dbReference type="AlphaFoldDB" id="A0A9X0CM06"/>
<organism evidence="2 3">
    <name type="scientific">Desmophyllum pertusum</name>
    <dbReference type="NCBI Taxonomy" id="174260"/>
    <lineage>
        <taxon>Eukaryota</taxon>
        <taxon>Metazoa</taxon>
        <taxon>Cnidaria</taxon>
        <taxon>Anthozoa</taxon>
        <taxon>Hexacorallia</taxon>
        <taxon>Scleractinia</taxon>
        <taxon>Caryophylliina</taxon>
        <taxon>Caryophylliidae</taxon>
        <taxon>Desmophyllum</taxon>
    </lineage>
</organism>
<gene>
    <name evidence="2" type="ORF">OS493_009751</name>
</gene>
<evidence type="ECO:0000313" key="3">
    <source>
        <dbReference type="Proteomes" id="UP001163046"/>
    </source>
</evidence>
<dbReference type="EMBL" id="MU827305">
    <property type="protein sequence ID" value="KAJ7363591.1"/>
    <property type="molecule type" value="Genomic_DNA"/>
</dbReference>
<sequence>MRAISAWILVFVLIFVTYEAFGQGSCPATFKAVGCYKDNRKMRILPNHIMNARPKIDWTNYHNFLPRLVCRCAEKAKKENFRFFGIQYYGECWAGKNLPSMMKKKSSCIDGHFQKCQKTGPDRICSGKAWTNFVFDLGEVSVQEPLTSFIV</sequence>
<feature type="signal peptide" evidence="1">
    <location>
        <begin position="1"/>
        <end position="22"/>
    </location>
</feature>
<comment type="caution">
    <text evidence="2">The sequence shown here is derived from an EMBL/GenBank/DDBJ whole genome shotgun (WGS) entry which is preliminary data.</text>
</comment>